<feature type="compositionally biased region" description="Basic and acidic residues" evidence="1">
    <location>
        <begin position="305"/>
        <end position="316"/>
    </location>
</feature>
<organism evidence="2 3">
    <name type="scientific">Echria macrotheca</name>
    <dbReference type="NCBI Taxonomy" id="438768"/>
    <lineage>
        <taxon>Eukaryota</taxon>
        <taxon>Fungi</taxon>
        <taxon>Dikarya</taxon>
        <taxon>Ascomycota</taxon>
        <taxon>Pezizomycotina</taxon>
        <taxon>Sordariomycetes</taxon>
        <taxon>Sordariomycetidae</taxon>
        <taxon>Sordariales</taxon>
        <taxon>Schizotheciaceae</taxon>
        <taxon>Echria</taxon>
    </lineage>
</organism>
<feature type="region of interest" description="Disordered" evidence="1">
    <location>
        <begin position="34"/>
        <end position="64"/>
    </location>
</feature>
<dbReference type="EMBL" id="MU839837">
    <property type="protein sequence ID" value="KAK1753624.1"/>
    <property type="molecule type" value="Genomic_DNA"/>
</dbReference>
<feature type="compositionally biased region" description="Basic and acidic residues" evidence="1">
    <location>
        <begin position="347"/>
        <end position="357"/>
    </location>
</feature>
<accession>A0AAJ0B8G5</accession>
<feature type="compositionally biased region" description="Polar residues" evidence="1">
    <location>
        <begin position="324"/>
        <end position="337"/>
    </location>
</feature>
<dbReference type="AlphaFoldDB" id="A0AAJ0B8G5"/>
<feature type="region of interest" description="Disordered" evidence="1">
    <location>
        <begin position="158"/>
        <end position="369"/>
    </location>
</feature>
<feature type="compositionally biased region" description="Basic and acidic residues" evidence="1">
    <location>
        <begin position="403"/>
        <end position="412"/>
    </location>
</feature>
<sequence>MLIFPSSPLIILSHFQRACGVSSKMESTIRRLASIRRPKTAHPGGTSPSSTEKPIEEEEFRDEKPALTRMDTPELTLTRTDSNFVDPSDPAAALAAAATEMVVGLVRRAKSTRGPRRMNSTAANHHNTGYRPAARERTRSLDLPTHMSRLDADQFPSEAAKTALKSRPSIRDRLKSRMGSHRGDRSHRPADILIAPPVPCADPKTPTDPQFRYRPKRGGADLTHLASTLQVPRDSADGGGGAPSSPGYNRLSFDKSAGEDVLSQKPRSPRPSEQQHSPQQQPAAAAVPAQLSPDILITTTPEEQAELHRAPGECRRCHSKRVQRTLSARTPSSTTTGAADRAAPARASDDAIAKRPLSDGTNNSNSRDVFGDYHFVVTTAETATATKPPTSPIPVFVTSSSDTKSENEKEGGGGRPGHVKQAPSWASYSAEGTEGGGAGVDVDDAKVREHRKSLQPLLGHAAAPARTGERERTVSEKDGSREVVVAELPPRTLRRQRSVAQRIVDFVRPASKRGVKVNKFF</sequence>
<evidence type="ECO:0000313" key="3">
    <source>
        <dbReference type="Proteomes" id="UP001239445"/>
    </source>
</evidence>
<feature type="region of interest" description="Disordered" evidence="1">
    <location>
        <begin position="381"/>
        <end position="480"/>
    </location>
</feature>
<feature type="compositionally biased region" description="Polar residues" evidence="1">
    <location>
        <begin position="118"/>
        <end position="127"/>
    </location>
</feature>
<feature type="compositionally biased region" description="Basic and acidic residues" evidence="1">
    <location>
        <begin position="467"/>
        <end position="480"/>
    </location>
</feature>
<evidence type="ECO:0000256" key="1">
    <source>
        <dbReference type="SAM" id="MobiDB-lite"/>
    </source>
</evidence>
<name>A0AAJ0B8G5_9PEZI</name>
<comment type="caution">
    <text evidence="2">The sequence shown here is derived from an EMBL/GenBank/DDBJ whole genome shotgun (WGS) entry which is preliminary data.</text>
</comment>
<feature type="compositionally biased region" description="Low complexity" evidence="1">
    <location>
        <begin position="271"/>
        <end position="293"/>
    </location>
</feature>
<protein>
    <submittedName>
        <fullName evidence="2">Uncharacterized protein</fullName>
    </submittedName>
</protein>
<gene>
    <name evidence="2" type="ORF">QBC47DRAFT_386823</name>
</gene>
<keyword evidence="3" id="KW-1185">Reference proteome</keyword>
<feature type="compositionally biased region" description="Basic and acidic residues" evidence="1">
    <location>
        <begin position="169"/>
        <end position="190"/>
    </location>
</feature>
<feature type="region of interest" description="Disordered" evidence="1">
    <location>
        <begin position="110"/>
        <end position="134"/>
    </location>
</feature>
<evidence type="ECO:0000313" key="2">
    <source>
        <dbReference type="EMBL" id="KAK1753624.1"/>
    </source>
</evidence>
<reference evidence="2" key="1">
    <citation type="submission" date="2023-06" db="EMBL/GenBank/DDBJ databases">
        <title>Genome-scale phylogeny and comparative genomics of the fungal order Sordariales.</title>
        <authorList>
            <consortium name="Lawrence Berkeley National Laboratory"/>
            <person name="Hensen N."/>
            <person name="Bonometti L."/>
            <person name="Westerberg I."/>
            <person name="Brannstrom I.O."/>
            <person name="Guillou S."/>
            <person name="Cros-Aarteil S."/>
            <person name="Calhoun S."/>
            <person name="Haridas S."/>
            <person name="Kuo A."/>
            <person name="Mondo S."/>
            <person name="Pangilinan J."/>
            <person name="Riley R."/>
            <person name="Labutti K."/>
            <person name="Andreopoulos B."/>
            <person name="Lipzen A."/>
            <person name="Chen C."/>
            <person name="Yanf M."/>
            <person name="Daum C."/>
            <person name="Ng V."/>
            <person name="Clum A."/>
            <person name="Steindorff A."/>
            <person name="Ohm R."/>
            <person name="Martin F."/>
            <person name="Silar P."/>
            <person name="Natvig D."/>
            <person name="Lalanne C."/>
            <person name="Gautier V."/>
            <person name="Ament-Velasquez S.L."/>
            <person name="Kruys A."/>
            <person name="Hutchinson M.I."/>
            <person name="Powell A.J."/>
            <person name="Barry K."/>
            <person name="Miller A.N."/>
            <person name="Grigoriev I.V."/>
            <person name="Debuchy R."/>
            <person name="Gladieux P."/>
            <person name="Thoren M.H."/>
            <person name="Johannesson H."/>
        </authorList>
    </citation>
    <scope>NUCLEOTIDE SEQUENCE</scope>
    <source>
        <strain evidence="2">PSN4</strain>
    </source>
</reference>
<dbReference type="Proteomes" id="UP001239445">
    <property type="component" value="Unassembled WGS sequence"/>
</dbReference>
<proteinExistence type="predicted"/>